<dbReference type="Pfam" id="PF10065">
    <property type="entry name" value="DUF2303"/>
    <property type="match status" value="1"/>
</dbReference>
<keyword evidence="2" id="KW-1185">Reference proteome</keyword>
<dbReference type="InterPro" id="IPR019276">
    <property type="entry name" value="DUF2303"/>
</dbReference>
<dbReference type="OrthoDB" id="7822597at2"/>
<dbReference type="RefSeq" id="WP_119840307.1">
    <property type="nucleotide sequence ID" value="NZ_CP060436.1"/>
</dbReference>
<dbReference type="AlphaFoldDB" id="A0A418SDA3"/>
<evidence type="ECO:0008006" key="3">
    <source>
        <dbReference type="Google" id="ProtNLM"/>
    </source>
</evidence>
<dbReference type="Proteomes" id="UP000283786">
    <property type="component" value="Chromosome"/>
</dbReference>
<dbReference type="EMBL" id="CP060436">
    <property type="protein sequence ID" value="QPM89356.1"/>
    <property type="molecule type" value="Genomic_DNA"/>
</dbReference>
<sequence length="277" mass="31319">MNSTTPDTRLDPRGALNASIDGARLSNPIIDHPDGRRHAFVPSGYSLQDVTDPFKLPPMIKQAITFDDRDSLTTYVNRFCDHRSIIIADLDAGTICAALDWHTGSEEDGDALKAQPACHKASLRLRLSEEFKRWDEIEGPMHSQEEFAMFIEENVADVSDPDHSTLLEICRELEATQGATFKSGIRLENGDRVFKYENETRVANQMVVPTEIGLSIPIYHGEEPVELKAKFRFRVTPEGLRLGLRWHRVEYQRQATFRAMAFQVSENTGLPVMFGRT</sequence>
<protein>
    <recommendedName>
        <fullName evidence="3">DUF2303 family protein</fullName>
    </recommendedName>
</protein>
<evidence type="ECO:0000313" key="2">
    <source>
        <dbReference type="Proteomes" id="UP000283786"/>
    </source>
</evidence>
<reference evidence="1 2" key="1">
    <citation type="submission" date="2020-08" db="EMBL/GenBank/DDBJ databases">
        <title>Genome sequence of Rhodobacteraceae bacterium Lw-13e.</title>
        <authorList>
            <person name="Poehlein A."/>
            <person name="Wolter L."/>
            <person name="Daniel R."/>
            <person name="Brinkhoff T."/>
        </authorList>
    </citation>
    <scope>NUCLEOTIDE SEQUENCE [LARGE SCALE GENOMIC DNA]</scope>
    <source>
        <strain evidence="1 2">Lw-13e</strain>
    </source>
</reference>
<dbReference type="KEGG" id="palw:PSAL_005720"/>
<organism evidence="1 2">
    <name type="scientific">Pseudooceanicola algae</name>
    <dbReference type="NCBI Taxonomy" id="1537215"/>
    <lineage>
        <taxon>Bacteria</taxon>
        <taxon>Pseudomonadati</taxon>
        <taxon>Pseudomonadota</taxon>
        <taxon>Alphaproteobacteria</taxon>
        <taxon>Rhodobacterales</taxon>
        <taxon>Paracoccaceae</taxon>
        <taxon>Pseudooceanicola</taxon>
    </lineage>
</organism>
<proteinExistence type="predicted"/>
<gene>
    <name evidence="1" type="ORF">PSAL_005720</name>
</gene>
<accession>A0A418SDA3</accession>
<name>A0A418SDA3_9RHOB</name>
<evidence type="ECO:0000313" key="1">
    <source>
        <dbReference type="EMBL" id="QPM89356.1"/>
    </source>
</evidence>